<comment type="caution">
    <text evidence="1">The sequence shown here is derived from an EMBL/GenBank/DDBJ whole genome shotgun (WGS) entry which is preliminary data.</text>
</comment>
<dbReference type="Gene3D" id="3.40.960.10">
    <property type="entry name" value="VSR Endonuclease"/>
    <property type="match status" value="1"/>
</dbReference>
<evidence type="ECO:0000313" key="3">
    <source>
        <dbReference type="Proteomes" id="UP000093757"/>
    </source>
</evidence>
<evidence type="ECO:0000313" key="2">
    <source>
        <dbReference type="EMBL" id="ORV97184.1"/>
    </source>
</evidence>
<name>A0A1A6BGQ9_MYCGO</name>
<evidence type="ECO:0000313" key="4">
    <source>
        <dbReference type="Proteomes" id="UP000193928"/>
    </source>
</evidence>
<dbReference type="Proteomes" id="UP000193928">
    <property type="component" value="Unassembled WGS sequence"/>
</dbReference>
<reference evidence="1 3" key="2">
    <citation type="submission" date="2016-06" db="EMBL/GenBank/DDBJ databases">
        <authorList>
            <person name="Kjaerup R.B."/>
            <person name="Dalgaard T.S."/>
            <person name="Juul-Madsen H.R."/>
        </authorList>
    </citation>
    <scope>NUCLEOTIDE SEQUENCE [LARGE SCALE GENOMIC DNA]</scope>
    <source>
        <strain evidence="1 3">1245752.6</strain>
    </source>
</reference>
<gene>
    <name evidence="1" type="ORF">A9W98_19735</name>
    <name evidence="2" type="ORF">AWC08_12005</name>
</gene>
<dbReference type="EMBL" id="LQOY01000007">
    <property type="protein sequence ID" value="ORV97184.1"/>
    <property type="molecule type" value="Genomic_DNA"/>
</dbReference>
<protein>
    <recommendedName>
        <fullName evidence="5">DUF559 domain-containing protein</fullName>
    </recommendedName>
</protein>
<dbReference type="AlphaFoldDB" id="A0A1A6BGQ9"/>
<sequence length="279" mass="31393">MAEPFIGSDAVKAGTKSHNQLRRRYQRIFPDVYISKDIDLTPVQRAHAGWLWSRRRGVVAGLSACALYGSKWIDPDQPAELIHGNRSHPSGMRVRGDRLRPDEVQVVNGLPVTTPARTALDLGCWYPPTFAVPAIDALARVCGLAVSDLGVLLERYPKRRGIRRARISVELMDAGAQSPKESWLRMILVMAGIPRPQTQIPVPDECGVVFAHLDMGWEEVKVAAEYDGEHHRTDREQYGWDQRRRERLERLGWLVVRVIAGQRPSEIISRVRSALASRG</sequence>
<keyword evidence="4" id="KW-1185">Reference proteome</keyword>
<evidence type="ECO:0000313" key="1">
    <source>
        <dbReference type="EMBL" id="OBS01508.1"/>
    </source>
</evidence>
<organism evidence="1 3">
    <name type="scientific">Mycobacterium gordonae</name>
    <dbReference type="NCBI Taxonomy" id="1778"/>
    <lineage>
        <taxon>Bacteria</taxon>
        <taxon>Bacillati</taxon>
        <taxon>Actinomycetota</taxon>
        <taxon>Actinomycetes</taxon>
        <taxon>Mycobacteriales</taxon>
        <taxon>Mycobacteriaceae</taxon>
        <taxon>Mycobacterium</taxon>
    </lineage>
</organism>
<reference evidence="2 4" key="1">
    <citation type="submission" date="2016-01" db="EMBL/GenBank/DDBJ databases">
        <title>The new phylogeny of the genus Mycobacterium.</title>
        <authorList>
            <person name="Tarcisio F."/>
            <person name="Conor M."/>
            <person name="Antonella G."/>
            <person name="Elisabetta G."/>
            <person name="Giulia F.S."/>
            <person name="Sara T."/>
            <person name="Anna F."/>
            <person name="Clotilde B."/>
            <person name="Roberto B."/>
            <person name="Veronica D.S."/>
            <person name="Fabio R."/>
            <person name="Monica P."/>
            <person name="Olivier J."/>
            <person name="Enrico T."/>
            <person name="Nicola S."/>
        </authorList>
    </citation>
    <scope>NUCLEOTIDE SEQUENCE [LARGE SCALE GENOMIC DNA]</scope>
    <source>
        <strain evidence="2 4">DSM 44160</strain>
    </source>
</reference>
<dbReference type="RefSeq" id="WP_065134218.1">
    <property type="nucleotide sequence ID" value="NZ_JACKSU010000132.1"/>
</dbReference>
<dbReference type="Proteomes" id="UP000093757">
    <property type="component" value="Unassembled WGS sequence"/>
</dbReference>
<dbReference type="EMBL" id="MAEM01000270">
    <property type="protein sequence ID" value="OBS01508.1"/>
    <property type="molecule type" value="Genomic_DNA"/>
</dbReference>
<dbReference type="OrthoDB" id="5181611at2"/>
<evidence type="ECO:0008006" key="5">
    <source>
        <dbReference type="Google" id="ProtNLM"/>
    </source>
</evidence>
<proteinExistence type="predicted"/>
<accession>A0A1A6BGQ9</accession>